<evidence type="ECO:0000313" key="3">
    <source>
        <dbReference type="EMBL" id="QPG06612.1"/>
    </source>
</evidence>
<organism evidence="3 4">
    <name type="scientific">Salinimonas marina</name>
    <dbReference type="NCBI Taxonomy" id="2785918"/>
    <lineage>
        <taxon>Bacteria</taxon>
        <taxon>Pseudomonadati</taxon>
        <taxon>Pseudomonadota</taxon>
        <taxon>Gammaproteobacteria</taxon>
        <taxon>Alteromonadales</taxon>
        <taxon>Alteromonadaceae</taxon>
        <taxon>Alteromonas/Salinimonas group</taxon>
        <taxon>Salinimonas</taxon>
    </lineage>
</organism>
<dbReference type="NCBIfam" id="NF041927">
    <property type="entry name" value="Xrt_dep_XDP1"/>
    <property type="match status" value="1"/>
</dbReference>
<sequence>MKALLKTLSIVGVLATGITGAQAADTTWTFDGSNMTTTGWHYGNTLTKTVNGSTVTINSFSDSLWGAGGPVHLAKAARYSGGLGVTGIGDSQHTTDNYSGTDMLLFDFGSAVNLAGIDIGYVSSGYNSDVSVAAFDSLAGTDNSSWGTVLNNAIFKTSFADVENNPITTIATEARYWLIGAYNSVFGGDSESGFDKFKILALHTNDPVDVPAPATALLMLLGLGLVGLRRRQK</sequence>
<feature type="chain" id="PRO_5032655981" evidence="1">
    <location>
        <begin position="24"/>
        <end position="233"/>
    </location>
</feature>
<protein>
    <submittedName>
        <fullName evidence="3">PEP-CTERM sorting domain-containing protein</fullName>
    </submittedName>
</protein>
<dbReference type="InterPro" id="IPR049672">
    <property type="entry name" value="Xrt_dep_XDP1"/>
</dbReference>
<dbReference type="KEGG" id="smaa:IT774_05425"/>
<evidence type="ECO:0000256" key="1">
    <source>
        <dbReference type="SAM" id="SignalP"/>
    </source>
</evidence>
<dbReference type="EMBL" id="CP064795">
    <property type="protein sequence ID" value="QPG06612.1"/>
    <property type="molecule type" value="Genomic_DNA"/>
</dbReference>
<dbReference type="RefSeq" id="WP_195811688.1">
    <property type="nucleotide sequence ID" value="NZ_CP064795.1"/>
</dbReference>
<reference evidence="3 4" key="1">
    <citation type="submission" date="2020-11" db="EMBL/GenBank/DDBJ databases">
        <title>Complete genome sequence for Salinimonas sp. strain G2-b.</title>
        <authorList>
            <person name="Park S.-J."/>
        </authorList>
    </citation>
    <scope>NUCLEOTIDE SEQUENCE [LARGE SCALE GENOMIC DNA]</scope>
    <source>
        <strain evidence="3 4">G2-b</strain>
    </source>
</reference>
<dbReference type="Pfam" id="PF07589">
    <property type="entry name" value="PEP-CTERM"/>
    <property type="match status" value="1"/>
</dbReference>
<dbReference type="Proteomes" id="UP000595095">
    <property type="component" value="Chromosome"/>
</dbReference>
<keyword evidence="1" id="KW-0732">Signal</keyword>
<dbReference type="InterPro" id="IPR013424">
    <property type="entry name" value="Ice-binding_C"/>
</dbReference>
<dbReference type="NCBIfam" id="TIGR02595">
    <property type="entry name" value="PEP_CTERM"/>
    <property type="match status" value="1"/>
</dbReference>
<feature type="domain" description="Ice-binding protein C-terminal" evidence="2">
    <location>
        <begin position="209"/>
        <end position="231"/>
    </location>
</feature>
<dbReference type="AlphaFoldDB" id="A0A7S9DZ50"/>
<name>A0A7S9DZ50_9ALTE</name>
<keyword evidence="4" id="KW-1185">Reference proteome</keyword>
<proteinExistence type="predicted"/>
<feature type="signal peptide" evidence="1">
    <location>
        <begin position="1"/>
        <end position="23"/>
    </location>
</feature>
<accession>A0A7S9DZ50</accession>
<evidence type="ECO:0000313" key="4">
    <source>
        <dbReference type="Proteomes" id="UP000595095"/>
    </source>
</evidence>
<gene>
    <name evidence="3" type="ORF">IT774_05425</name>
</gene>
<evidence type="ECO:0000259" key="2">
    <source>
        <dbReference type="Pfam" id="PF07589"/>
    </source>
</evidence>